<dbReference type="Gene3D" id="2.40.10.500">
    <property type="match status" value="1"/>
</dbReference>
<evidence type="ECO:0000256" key="2">
    <source>
        <dbReference type="PROSITE-ProRule" id="PRU00504"/>
    </source>
</evidence>
<dbReference type="Gene3D" id="2.120.10.30">
    <property type="entry name" value="TolB, C-terminal domain"/>
    <property type="match status" value="2"/>
</dbReference>
<evidence type="ECO:0000313" key="4">
    <source>
        <dbReference type="EMBL" id="CAF4250003.1"/>
    </source>
</evidence>
<evidence type="ECO:0000313" key="3">
    <source>
        <dbReference type="EMBL" id="CAF3660285.1"/>
    </source>
</evidence>
<dbReference type="InterPro" id="IPR001258">
    <property type="entry name" value="NHL_repeat"/>
</dbReference>
<dbReference type="InterPro" id="IPR011042">
    <property type="entry name" value="6-blade_b-propeller_TolB-like"/>
</dbReference>
<dbReference type="Proteomes" id="UP000663869">
    <property type="component" value="Unassembled WGS sequence"/>
</dbReference>
<dbReference type="Proteomes" id="UP000663862">
    <property type="component" value="Unassembled WGS sequence"/>
</dbReference>
<protein>
    <recommendedName>
        <fullName evidence="6">NHL repeat containing protein</fullName>
    </recommendedName>
</protein>
<feature type="repeat" description="NHL" evidence="2">
    <location>
        <begin position="58"/>
        <end position="88"/>
    </location>
</feature>
<dbReference type="Pfam" id="PF01436">
    <property type="entry name" value="NHL"/>
    <property type="match status" value="1"/>
</dbReference>
<dbReference type="EMBL" id="CAJNYU010003311">
    <property type="protein sequence ID" value="CAF3660285.1"/>
    <property type="molecule type" value="Genomic_DNA"/>
</dbReference>
<accession>A0A818RNH5</accession>
<comment type="caution">
    <text evidence="3">The sequence shown here is derived from an EMBL/GenBank/DDBJ whole genome shotgun (WGS) entry which is preliminary data.</text>
</comment>
<sequence>MCQRQKSLGSSCNSTNECRTDLNYTCLQFYQCGPLSVLQGESVAGYGNATAGNDNIALNNPVGIYVLPNNDFFVTDSNNARVQRYSLGSKIGQTVAGNDGQGNIYVAEYLASRIVRWSPNATNLTVVAGNGTSGSSAGLLSTPRHIYLDTTGTYLYIADYGNNRVQLWNMSSIGNIANASGITVAGGNGAGIASNQLNGPRAVVVSSKNGAVYVSDTSNNRIQRWAVGASTGSTIAGDPNGLSGSSPSLLNSPIGLAIDADETHLFLSDTTNNRVQRFRLI</sequence>
<evidence type="ECO:0000313" key="5">
    <source>
        <dbReference type="Proteomes" id="UP000663869"/>
    </source>
</evidence>
<keyword evidence="1" id="KW-0677">Repeat</keyword>
<feature type="repeat" description="NHL" evidence="2">
    <location>
        <begin position="196"/>
        <end position="228"/>
    </location>
</feature>
<name>A0A818RNH5_9BILA</name>
<reference evidence="3" key="1">
    <citation type="submission" date="2021-02" db="EMBL/GenBank/DDBJ databases">
        <authorList>
            <person name="Nowell W R."/>
        </authorList>
    </citation>
    <scope>NUCLEOTIDE SEQUENCE</scope>
</reference>
<dbReference type="PROSITE" id="PS51125">
    <property type="entry name" value="NHL"/>
    <property type="match status" value="2"/>
</dbReference>
<gene>
    <name evidence="3" type="ORF">FME351_LOCUS25018</name>
    <name evidence="4" type="ORF">TSG867_LOCUS3020</name>
</gene>
<proteinExistence type="predicted"/>
<dbReference type="CDD" id="cd05819">
    <property type="entry name" value="NHL"/>
    <property type="match status" value="1"/>
</dbReference>
<evidence type="ECO:0008006" key="6">
    <source>
        <dbReference type="Google" id="ProtNLM"/>
    </source>
</evidence>
<dbReference type="PANTHER" id="PTHR46388:SF2">
    <property type="entry name" value="NHL REPEAT-CONTAINING PROTEIN 2"/>
    <property type="match status" value="1"/>
</dbReference>
<organism evidence="3 5">
    <name type="scientific">Rotaria socialis</name>
    <dbReference type="NCBI Taxonomy" id="392032"/>
    <lineage>
        <taxon>Eukaryota</taxon>
        <taxon>Metazoa</taxon>
        <taxon>Spiralia</taxon>
        <taxon>Gnathifera</taxon>
        <taxon>Rotifera</taxon>
        <taxon>Eurotatoria</taxon>
        <taxon>Bdelloidea</taxon>
        <taxon>Philodinida</taxon>
        <taxon>Philodinidae</taxon>
        <taxon>Rotaria</taxon>
    </lineage>
</organism>
<dbReference type="SUPFAM" id="SSF63825">
    <property type="entry name" value="YWTD domain"/>
    <property type="match status" value="1"/>
</dbReference>
<dbReference type="InterPro" id="IPR019405">
    <property type="entry name" value="Lactonase_7-beta_prop"/>
</dbReference>
<dbReference type="PANTHER" id="PTHR46388">
    <property type="entry name" value="NHL REPEAT-CONTAINING PROTEIN 2"/>
    <property type="match status" value="1"/>
</dbReference>
<dbReference type="AlphaFoldDB" id="A0A818RNH5"/>
<dbReference type="EMBL" id="CAJOBQ010000085">
    <property type="protein sequence ID" value="CAF4250003.1"/>
    <property type="molecule type" value="Genomic_DNA"/>
</dbReference>
<evidence type="ECO:0000256" key="1">
    <source>
        <dbReference type="ARBA" id="ARBA00022737"/>
    </source>
</evidence>
<dbReference type="Pfam" id="PF10282">
    <property type="entry name" value="Lactonase"/>
    <property type="match status" value="1"/>
</dbReference>